<reference evidence="7 8" key="1">
    <citation type="submission" date="2018-03" db="EMBL/GenBank/DDBJ databases">
        <title>Genomic Encyclopedia of Archaeal and Bacterial Type Strains, Phase II (KMG-II): from individual species to whole genera.</title>
        <authorList>
            <person name="Goeker M."/>
        </authorList>
    </citation>
    <scope>NUCLEOTIDE SEQUENCE [LARGE SCALE GENOMIC DNA]</scope>
    <source>
        <strain evidence="7 8">DSM 28354</strain>
    </source>
</reference>
<keyword evidence="2" id="KW-0479">Metal-binding</keyword>
<dbReference type="SUPFAM" id="SSF49503">
    <property type="entry name" value="Cupredoxins"/>
    <property type="match status" value="1"/>
</dbReference>
<dbReference type="CDD" id="cd04233">
    <property type="entry name" value="Auracyanin"/>
    <property type="match status" value="1"/>
</dbReference>
<keyword evidence="5" id="KW-0732">Signal</keyword>
<keyword evidence="8" id="KW-1185">Reference proteome</keyword>
<evidence type="ECO:0000256" key="3">
    <source>
        <dbReference type="ARBA" id="ARBA00022982"/>
    </source>
</evidence>
<evidence type="ECO:0000256" key="5">
    <source>
        <dbReference type="SAM" id="SignalP"/>
    </source>
</evidence>
<evidence type="ECO:0000256" key="1">
    <source>
        <dbReference type="ARBA" id="ARBA00022448"/>
    </source>
</evidence>
<dbReference type="PROSITE" id="PS00196">
    <property type="entry name" value="COPPER_BLUE"/>
    <property type="match status" value="1"/>
</dbReference>
<dbReference type="Proteomes" id="UP000238375">
    <property type="component" value="Unassembled WGS sequence"/>
</dbReference>
<keyword evidence="3" id="KW-0249">Electron transport</keyword>
<dbReference type="RefSeq" id="WP_106138469.1">
    <property type="nucleotide sequence ID" value="NZ_PVTE01000011.1"/>
</dbReference>
<dbReference type="Gene3D" id="2.60.40.420">
    <property type="entry name" value="Cupredoxins - blue copper proteins"/>
    <property type="match status" value="1"/>
</dbReference>
<accession>A0A2T0SU91</accession>
<keyword evidence="1" id="KW-0813">Transport</keyword>
<protein>
    <submittedName>
        <fullName evidence="7">Azurin</fullName>
    </submittedName>
</protein>
<dbReference type="InterPro" id="IPR008972">
    <property type="entry name" value="Cupredoxin"/>
</dbReference>
<dbReference type="GO" id="GO:0005507">
    <property type="term" value="F:copper ion binding"/>
    <property type="evidence" value="ECO:0007669"/>
    <property type="project" value="InterPro"/>
</dbReference>
<dbReference type="PANTHER" id="PTHR38439">
    <property type="entry name" value="AURACYANIN-B"/>
    <property type="match status" value="1"/>
</dbReference>
<organism evidence="7 8">
    <name type="scientific">Spirosoma oryzae</name>
    <dbReference type="NCBI Taxonomy" id="1469603"/>
    <lineage>
        <taxon>Bacteria</taxon>
        <taxon>Pseudomonadati</taxon>
        <taxon>Bacteroidota</taxon>
        <taxon>Cytophagia</taxon>
        <taxon>Cytophagales</taxon>
        <taxon>Cytophagaceae</taxon>
        <taxon>Spirosoma</taxon>
    </lineage>
</organism>
<dbReference type="InterPro" id="IPR000923">
    <property type="entry name" value="BlueCu_1"/>
</dbReference>
<dbReference type="OrthoDB" id="9814063at2"/>
<dbReference type="PANTHER" id="PTHR38439:SF3">
    <property type="entry name" value="COPPER-RESISTANT CUPROPROTEIN COPI"/>
    <property type="match status" value="1"/>
</dbReference>
<dbReference type="Pfam" id="PF00127">
    <property type="entry name" value="Copper-bind"/>
    <property type="match status" value="1"/>
</dbReference>
<keyword evidence="4" id="KW-0186">Copper</keyword>
<proteinExistence type="predicted"/>
<evidence type="ECO:0000256" key="4">
    <source>
        <dbReference type="ARBA" id="ARBA00023008"/>
    </source>
</evidence>
<name>A0A2T0SU91_9BACT</name>
<dbReference type="GO" id="GO:0009055">
    <property type="term" value="F:electron transfer activity"/>
    <property type="evidence" value="ECO:0007669"/>
    <property type="project" value="InterPro"/>
</dbReference>
<dbReference type="InterPro" id="IPR050845">
    <property type="entry name" value="Cu-binding_ET"/>
</dbReference>
<evidence type="ECO:0000256" key="2">
    <source>
        <dbReference type="ARBA" id="ARBA00022723"/>
    </source>
</evidence>
<comment type="caution">
    <text evidence="7">The sequence shown here is derived from an EMBL/GenBank/DDBJ whole genome shotgun (WGS) entry which is preliminary data.</text>
</comment>
<dbReference type="AlphaFoldDB" id="A0A2T0SU91"/>
<dbReference type="InterPro" id="IPR028871">
    <property type="entry name" value="BlueCu_1_BS"/>
</dbReference>
<gene>
    <name evidence="7" type="ORF">CLV58_11119</name>
</gene>
<evidence type="ECO:0000259" key="6">
    <source>
        <dbReference type="Pfam" id="PF00127"/>
    </source>
</evidence>
<sequence length="357" mass="39404">MGKLLLLLSAVLLHVSAWAQRDTTITITTSGGLQFDQKRLVVRPNTRLHLIFQNKDDMAHNLVVTRPNARLRVVEFALALGDKGPALHHVPVMSDVLAHTVSVEPGNTDSLTVKVADGAYPFVCTYPGHGAVMYGVVYATNEPEKLPPPSEDRNLPNPDRVAEAGMQHHHANASGHPYPLTLPALYRTFMPDCGPAAIAVGLPGSDGGQSYVFDAGSCRLRYAWSGGFVDNSEQWDGKGQRFTKVVGDIYYRDTDDFPWRVGNQTPVVQFKGYRLIDRYPEFRYLVNGVEVRELIRPRVGGRGLVRTFTIAPTKQPLTFRATAQPGIQYKTSAGRLQNNQIRLPAGTRQFSLTLSTL</sequence>
<dbReference type="EMBL" id="PVTE01000011">
    <property type="protein sequence ID" value="PRY36982.1"/>
    <property type="molecule type" value="Genomic_DNA"/>
</dbReference>
<feature type="chain" id="PRO_5015426571" evidence="5">
    <location>
        <begin position="20"/>
        <end position="357"/>
    </location>
</feature>
<feature type="domain" description="Blue (type 1) copper" evidence="6">
    <location>
        <begin position="29"/>
        <end position="137"/>
    </location>
</feature>
<evidence type="ECO:0000313" key="7">
    <source>
        <dbReference type="EMBL" id="PRY36982.1"/>
    </source>
</evidence>
<evidence type="ECO:0000313" key="8">
    <source>
        <dbReference type="Proteomes" id="UP000238375"/>
    </source>
</evidence>
<feature type="signal peptide" evidence="5">
    <location>
        <begin position="1"/>
        <end position="19"/>
    </location>
</feature>